<feature type="transmembrane region" description="Helical" evidence="6">
    <location>
        <begin position="514"/>
        <end position="543"/>
    </location>
</feature>
<dbReference type="InterPro" id="IPR052159">
    <property type="entry name" value="Competence_DNA_uptake"/>
</dbReference>
<dbReference type="InterPro" id="IPR036866">
    <property type="entry name" value="RibonucZ/Hydroxyglut_hydro"/>
</dbReference>
<dbReference type="PANTHER" id="PTHR30619:SF1">
    <property type="entry name" value="RECOMBINATION PROTEIN 2"/>
    <property type="match status" value="1"/>
</dbReference>
<proteinExistence type="predicted"/>
<reference evidence="8" key="1">
    <citation type="submission" date="2023-03" db="EMBL/GenBank/DDBJ databases">
        <title>Edaphobacter sp.</title>
        <authorList>
            <person name="Huber K.J."/>
            <person name="Papendorf J."/>
            <person name="Pilke C."/>
            <person name="Bunk B."/>
            <person name="Sproeer C."/>
            <person name="Pester M."/>
        </authorList>
    </citation>
    <scope>NUCLEOTIDE SEQUENCE</scope>
    <source>
        <strain evidence="8">DSM 110680</strain>
    </source>
</reference>
<sequence length="900" mass="97756">MEADPRKFGPPALRPVEAGAGIPLFHAAWLFALGIVLAHFVWLRPSYLLIALVPVGMLSALAALRSQRVVWFPLAALWCLLGAWCAEMQQQPGATPALVALSDGLIRTVEGTVTDAAPVRRELEGNVDEAARIAPTQRLDVAVSSIEIVSDDEDVQTAMPGGVRLTIRWPEGESAAAVFHCGDHIRADARLMQPDVYRDPGAWNRREYLIDQGITSTATITLDRIHVLGSANQRSVACRISSWQHGANERILALPAAMHRLPNGLRLSEDDAIMLAAMVTGDRTFLTHSLRVGFERTGSFHMLVVSGLHLGIVAALIFWIARRLRLTQFPATLITIFVSFAYALFTGFATPVQRSLWMVILYLVGRLVYRERNVLNTVGFASLFLLVVSPRSLFDSSLQMTLLAVVSIGGVAAPLLANTVHPYLTATRDLSLVALDVKLMPRHAQFRVMLRMFAAALARATSRFIGLRMFPWMIRFLLRCIEALVVASIVELAMALPMAIYFHRITVFALPVNILILPLLVVMLPCALLTLIASLVSSAVAAVPAAMTALMLHVGVGIVHLFGSVAVGNLRVPAPLALQIGTFCILLGVAIALVRWASMRGARWARHLAWIAMIAGAVVVVMPRPIDHPHGALLVEAIDVGQGDSLLLITPDGKTMLMDGGGFGGGPQQMAPDFDIGEEVVSPVLWSRGIRHLDVVALSHGHSDHMGGLPSVLENFRPDELWVGNNPPTQAYGALLDEARRLRVQLRTMQAGDTITLGSAQIHVLAPFLDYKPGSEPGNNDSLVLHVAYRATSVLLEGDAESPIEERMLNEPGLESTLLKVGHHGSVTSTQPDFLERVAPRWAVISCGLHNRYGHPRKEVLEELQASHVRTLSTDIDGASCFELDGGSVTSIAWCGMPYR</sequence>
<dbReference type="PANTHER" id="PTHR30619">
    <property type="entry name" value="DNA INTERNALIZATION/COMPETENCE PROTEIN COMEC/REC2"/>
    <property type="match status" value="1"/>
</dbReference>
<evidence type="ECO:0000256" key="6">
    <source>
        <dbReference type="SAM" id="Phobius"/>
    </source>
</evidence>
<dbReference type="EMBL" id="CP121196">
    <property type="protein sequence ID" value="XBH17882.1"/>
    <property type="molecule type" value="Genomic_DNA"/>
</dbReference>
<feature type="domain" description="Metallo-beta-lactamase" evidence="7">
    <location>
        <begin position="642"/>
        <end position="849"/>
    </location>
</feature>
<dbReference type="NCBIfam" id="TIGR00360">
    <property type="entry name" value="ComEC_N-term"/>
    <property type="match status" value="1"/>
</dbReference>
<feature type="transmembrane region" description="Helical" evidence="6">
    <location>
        <begin position="70"/>
        <end position="86"/>
    </location>
</feature>
<keyword evidence="4 6" id="KW-1133">Transmembrane helix</keyword>
<feature type="transmembrane region" description="Helical" evidence="6">
    <location>
        <begin position="483"/>
        <end position="502"/>
    </location>
</feature>
<dbReference type="CDD" id="cd07731">
    <property type="entry name" value="ComA-like_MBL-fold"/>
    <property type="match status" value="1"/>
</dbReference>
<comment type="subcellular location">
    <subcellularLocation>
        <location evidence="1">Cell membrane</location>
        <topology evidence="1">Multi-pass membrane protein</topology>
    </subcellularLocation>
</comment>
<evidence type="ECO:0000256" key="3">
    <source>
        <dbReference type="ARBA" id="ARBA00022692"/>
    </source>
</evidence>
<feature type="transmembrane region" description="Helical" evidence="6">
    <location>
        <begin position="47"/>
        <end position="64"/>
    </location>
</feature>
<dbReference type="InterPro" id="IPR001279">
    <property type="entry name" value="Metallo-B-lactamas"/>
</dbReference>
<feature type="transmembrane region" description="Helical" evidence="6">
    <location>
        <begin position="375"/>
        <end position="394"/>
    </location>
</feature>
<dbReference type="Pfam" id="PF03772">
    <property type="entry name" value="Competence"/>
    <property type="match status" value="1"/>
</dbReference>
<feature type="transmembrane region" description="Helical" evidence="6">
    <location>
        <begin position="401"/>
        <end position="424"/>
    </location>
</feature>
<keyword evidence="5 6" id="KW-0472">Membrane</keyword>
<feature type="transmembrane region" description="Helical" evidence="6">
    <location>
        <begin position="300"/>
        <end position="321"/>
    </location>
</feature>
<evidence type="ECO:0000256" key="2">
    <source>
        <dbReference type="ARBA" id="ARBA00022475"/>
    </source>
</evidence>
<evidence type="ECO:0000259" key="7">
    <source>
        <dbReference type="SMART" id="SM00849"/>
    </source>
</evidence>
<keyword evidence="2" id="KW-1003">Cell membrane</keyword>
<dbReference type="SUPFAM" id="SSF56281">
    <property type="entry name" value="Metallo-hydrolase/oxidoreductase"/>
    <property type="match status" value="1"/>
</dbReference>
<evidence type="ECO:0000256" key="4">
    <source>
        <dbReference type="ARBA" id="ARBA00022989"/>
    </source>
</evidence>
<evidence type="ECO:0000256" key="5">
    <source>
        <dbReference type="ARBA" id="ARBA00023136"/>
    </source>
</evidence>
<dbReference type="GO" id="GO:0005886">
    <property type="term" value="C:plasma membrane"/>
    <property type="evidence" value="ECO:0007669"/>
    <property type="project" value="UniProtKB-SubCell"/>
</dbReference>
<feature type="transmembrane region" description="Helical" evidence="6">
    <location>
        <begin position="550"/>
        <end position="570"/>
    </location>
</feature>
<feature type="transmembrane region" description="Helical" evidence="6">
    <location>
        <begin position="20"/>
        <end position="40"/>
    </location>
</feature>
<dbReference type="RefSeq" id="WP_348263107.1">
    <property type="nucleotide sequence ID" value="NZ_CP121196.1"/>
</dbReference>
<gene>
    <name evidence="8" type="ORF">P8935_00790</name>
</gene>
<evidence type="ECO:0000313" key="8">
    <source>
        <dbReference type="EMBL" id="XBH17882.1"/>
    </source>
</evidence>
<evidence type="ECO:0000256" key="1">
    <source>
        <dbReference type="ARBA" id="ARBA00004651"/>
    </source>
</evidence>
<feature type="transmembrane region" description="Helical" evidence="6">
    <location>
        <begin position="608"/>
        <end position="626"/>
    </location>
</feature>
<dbReference type="AlphaFoldDB" id="A0AAU7DLB3"/>
<dbReference type="SMART" id="SM00849">
    <property type="entry name" value="Lactamase_B"/>
    <property type="match status" value="1"/>
</dbReference>
<feature type="transmembrane region" description="Helical" evidence="6">
    <location>
        <begin position="576"/>
        <end position="596"/>
    </location>
</feature>
<dbReference type="Pfam" id="PF00753">
    <property type="entry name" value="Lactamase_B"/>
    <property type="match status" value="1"/>
</dbReference>
<dbReference type="InterPro" id="IPR004477">
    <property type="entry name" value="ComEC_N"/>
</dbReference>
<dbReference type="Gene3D" id="3.60.15.10">
    <property type="entry name" value="Ribonuclease Z/Hydroxyacylglutathione hydrolase-like"/>
    <property type="match status" value="1"/>
</dbReference>
<keyword evidence="3 6" id="KW-0812">Transmembrane</keyword>
<accession>A0AAU7DLB3</accession>
<dbReference type="Pfam" id="PF13567">
    <property type="entry name" value="DUF4131"/>
    <property type="match status" value="1"/>
</dbReference>
<protein>
    <submittedName>
        <fullName evidence="8">ComEC/Rec2 family competence protein</fullName>
    </submittedName>
</protein>
<dbReference type="InterPro" id="IPR035681">
    <property type="entry name" value="ComA-like_MBL"/>
</dbReference>
<feature type="transmembrane region" description="Helical" evidence="6">
    <location>
        <begin position="327"/>
        <end position="345"/>
    </location>
</feature>
<name>A0AAU7DLB3_9BACT</name>
<dbReference type="InterPro" id="IPR025405">
    <property type="entry name" value="DUF4131"/>
</dbReference>
<organism evidence="8">
    <name type="scientific">Telmatobacter sp. DSM 110680</name>
    <dbReference type="NCBI Taxonomy" id="3036704"/>
    <lineage>
        <taxon>Bacteria</taxon>
        <taxon>Pseudomonadati</taxon>
        <taxon>Acidobacteriota</taxon>
        <taxon>Terriglobia</taxon>
        <taxon>Terriglobales</taxon>
        <taxon>Acidobacteriaceae</taxon>
        <taxon>Telmatobacter</taxon>
    </lineage>
</organism>